<feature type="domain" description="DUF7924" evidence="1">
    <location>
        <begin position="11"/>
        <end position="112"/>
    </location>
</feature>
<reference evidence="2 3" key="1">
    <citation type="submission" date="2015-01" db="EMBL/GenBank/DDBJ databases">
        <title>The Genome Sequence of Cladophialophora immunda CBS83496.</title>
        <authorList>
            <consortium name="The Broad Institute Genomics Platform"/>
            <person name="Cuomo C."/>
            <person name="de Hoog S."/>
            <person name="Gorbushina A."/>
            <person name="Stielow B."/>
            <person name="Teixiera M."/>
            <person name="Abouelleil A."/>
            <person name="Chapman S.B."/>
            <person name="Priest M."/>
            <person name="Young S.K."/>
            <person name="Wortman J."/>
            <person name="Nusbaum C."/>
            <person name="Birren B."/>
        </authorList>
    </citation>
    <scope>NUCLEOTIDE SEQUENCE [LARGE SCALE GENOMIC DNA]</scope>
    <source>
        <strain evidence="2 3">CBS 83496</strain>
    </source>
</reference>
<accession>A0A0D2AKX2</accession>
<evidence type="ECO:0000259" key="1">
    <source>
        <dbReference type="Pfam" id="PF25545"/>
    </source>
</evidence>
<dbReference type="AlphaFoldDB" id="A0A0D2AKX2"/>
<protein>
    <recommendedName>
        <fullName evidence="1">DUF7924 domain-containing protein</fullName>
    </recommendedName>
</protein>
<dbReference type="STRING" id="569365.A0A0D2AKX2"/>
<evidence type="ECO:0000313" key="3">
    <source>
        <dbReference type="Proteomes" id="UP000054466"/>
    </source>
</evidence>
<keyword evidence="3" id="KW-1185">Reference proteome</keyword>
<dbReference type="Proteomes" id="UP000054466">
    <property type="component" value="Unassembled WGS sequence"/>
</dbReference>
<proteinExistence type="predicted"/>
<dbReference type="EMBL" id="KN847044">
    <property type="protein sequence ID" value="KIW25637.1"/>
    <property type="molecule type" value="Genomic_DNA"/>
</dbReference>
<dbReference type="PANTHER" id="PTHR42470">
    <property type="entry name" value="VAST DOMAIN-CONTAINING PROTEIN"/>
    <property type="match status" value="1"/>
</dbReference>
<dbReference type="RefSeq" id="XP_016245853.1">
    <property type="nucleotide sequence ID" value="XM_016395997.1"/>
</dbReference>
<gene>
    <name evidence="2" type="ORF">PV07_08803</name>
</gene>
<name>A0A0D2AKX2_9EURO</name>
<dbReference type="GeneID" id="27347997"/>
<organism evidence="2 3">
    <name type="scientific">Cladophialophora immunda</name>
    <dbReference type="NCBI Taxonomy" id="569365"/>
    <lineage>
        <taxon>Eukaryota</taxon>
        <taxon>Fungi</taxon>
        <taxon>Dikarya</taxon>
        <taxon>Ascomycota</taxon>
        <taxon>Pezizomycotina</taxon>
        <taxon>Eurotiomycetes</taxon>
        <taxon>Chaetothyriomycetidae</taxon>
        <taxon>Chaetothyriales</taxon>
        <taxon>Herpotrichiellaceae</taxon>
        <taxon>Cladophialophora</taxon>
    </lineage>
</organism>
<dbReference type="OrthoDB" id="4539929at2759"/>
<evidence type="ECO:0000313" key="2">
    <source>
        <dbReference type="EMBL" id="KIW25637.1"/>
    </source>
</evidence>
<dbReference type="Pfam" id="PF25545">
    <property type="entry name" value="DUF7924"/>
    <property type="match status" value="1"/>
</dbReference>
<dbReference type="PANTHER" id="PTHR42470:SF1">
    <property type="entry name" value="VAST DOMAIN-CONTAINING PROTEIN"/>
    <property type="match status" value="1"/>
</dbReference>
<dbReference type="VEuPathDB" id="FungiDB:PV07_08803"/>
<dbReference type="InterPro" id="IPR057684">
    <property type="entry name" value="DUF7924"/>
</dbReference>
<dbReference type="HOGENOM" id="CLU_1937943_0_0_1"/>
<sequence length="130" mass="14701">MTKGFYPLHREHIPSSNDSEIYLPVSQPKPDILYGYFWKDFTSRQQRQFMTMDGIEYTANSQGLIYPFFVIEFKGDGLGPTAGSLWVATNQCLGGAATCINMAEKLNRYIERLSMSSTVSPWTRRSSASP</sequence>